<protein>
    <submittedName>
        <fullName evidence="1">Phage transcriptional regulator, Cro-like protein</fullName>
    </submittedName>
</protein>
<dbReference type="AlphaFoldDB" id="K2K8X0"/>
<dbReference type="OrthoDB" id="6693632at2"/>
<accession>K2K8X0</accession>
<gene>
    <name evidence="1" type="ORF">A10D4_12839</name>
</gene>
<dbReference type="GO" id="GO:0003677">
    <property type="term" value="F:DNA binding"/>
    <property type="evidence" value="ECO:0007669"/>
    <property type="project" value="InterPro"/>
</dbReference>
<comment type="caution">
    <text evidence="1">The sequence shown here is derived from an EMBL/GenBank/DDBJ whole genome shotgun (WGS) entry which is preliminary data.</text>
</comment>
<dbReference type="EMBL" id="AMRG01000023">
    <property type="protein sequence ID" value="EKE79454.1"/>
    <property type="molecule type" value="Genomic_DNA"/>
</dbReference>
<dbReference type="InterPro" id="IPR010982">
    <property type="entry name" value="Lambda_DNA-bd_dom_sf"/>
</dbReference>
<organism evidence="1 2">
    <name type="scientific">Idiomarina xiamenensis 10-D-4</name>
    <dbReference type="NCBI Taxonomy" id="740709"/>
    <lineage>
        <taxon>Bacteria</taxon>
        <taxon>Pseudomonadati</taxon>
        <taxon>Pseudomonadota</taxon>
        <taxon>Gammaproteobacteria</taxon>
        <taxon>Alteromonadales</taxon>
        <taxon>Idiomarinaceae</taxon>
        <taxon>Idiomarina</taxon>
    </lineage>
</organism>
<dbReference type="Gene3D" id="1.10.260.40">
    <property type="entry name" value="lambda repressor-like DNA-binding domains"/>
    <property type="match status" value="1"/>
</dbReference>
<dbReference type="Proteomes" id="UP000014115">
    <property type="component" value="Unassembled WGS sequence"/>
</dbReference>
<dbReference type="Pfam" id="PF14549">
    <property type="entry name" value="P22_Cro"/>
    <property type="match status" value="1"/>
</dbReference>
<sequence>MTKIEAIKYFGSQRNLAAVLGKTEGAVSQWKRIPRGVQFELQVRTGGKLSVDTEYTNQPFNQRIETDAAA</sequence>
<keyword evidence="2" id="KW-1185">Reference proteome</keyword>
<proteinExistence type="predicted"/>
<dbReference type="RefSeq" id="WP_008489995.1">
    <property type="nucleotide sequence ID" value="NZ_AMRG01000023.1"/>
</dbReference>
<dbReference type="STRING" id="740709.A10D4_12839"/>
<evidence type="ECO:0000313" key="2">
    <source>
        <dbReference type="Proteomes" id="UP000014115"/>
    </source>
</evidence>
<reference evidence="1 2" key="1">
    <citation type="journal article" date="2012" name="J. Bacteriol.">
        <title>Genome Sequence of Idiomarina xiamenensis Type Strain 10-D-4.</title>
        <authorList>
            <person name="Lai Q."/>
            <person name="Wang L."/>
            <person name="Wang W."/>
            <person name="Shao Z."/>
        </authorList>
    </citation>
    <scope>NUCLEOTIDE SEQUENCE [LARGE SCALE GENOMIC DNA]</scope>
    <source>
        <strain evidence="1 2">10-D-4</strain>
    </source>
</reference>
<name>K2K8X0_9GAMM</name>
<dbReference type="SUPFAM" id="SSF47413">
    <property type="entry name" value="lambda repressor-like DNA-binding domains"/>
    <property type="match status" value="1"/>
</dbReference>
<evidence type="ECO:0000313" key="1">
    <source>
        <dbReference type="EMBL" id="EKE79454.1"/>
    </source>
</evidence>